<dbReference type="Proteomes" id="UP000603708">
    <property type="component" value="Unassembled WGS sequence"/>
</dbReference>
<dbReference type="Pfam" id="PF05331">
    <property type="entry name" value="DUF742"/>
    <property type="match status" value="1"/>
</dbReference>
<sequence>MSHWTDGLEPDADDTLVRPFTITRGRTAPGRSDVELITVVTTIAPDGEPAPRPGLEPEHRRIIRQCRTPAVVAEVCADLNLPVSVTKILVGDLLQFGLVTVRPPVGRTVGFDRDLLQAVRDGLERL</sequence>
<keyword evidence="2" id="KW-1185">Reference proteome</keyword>
<dbReference type="AlphaFoldDB" id="A0A919GBX6"/>
<dbReference type="EMBL" id="BNCD01000011">
    <property type="protein sequence ID" value="GHH81952.1"/>
    <property type="molecule type" value="Genomic_DNA"/>
</dbReference>
<comment type="caution">
    <text evidence="1">The sequence shown here is derived from an EMBL/GenBank/DDBJ whole genome shotgun (WGS) entry which is preliminary data.</text>
</comment>
<organism evidence="1 2">
    <name type="scientific">Streptomyces sulfonofaciens</name>
    <dbReference type="NCBI Taxonomy" id="68272"/>
    <lineage>
        <taxon>Bacteria</taxon>
        <taxon>Bacillati</taxon>
        <taxon>Actinomycetota</taxon>
        <taxon>Actinomycetes</taxon>
        <taxon>Kitasatosporales</taxon>
        <taxon>Streptomycetaceae</taxon>
        <taxon>Streptomyces</taxon>
    </lineage>
</organism>
<evidence type="ECO:0000313" key="1">
    <source>
        <dbReference type="EMBL" id="GHH81952.1"/>
    </source>
</evidence>
<proteinExistence type="predicted"/>
<dbReference type="PANTHER" id="PTHR36221">
    <property type="entry name" value="DUF742 DOMAIN-CONTAINING PROTEIN"/>
    <property type="match status" value="1"/>
</dbReference>
<reference evidence="1" key="1">
    <citation type="journal article" date="2014" name="Int. J. Syst. Evol. Microbiol.">
        <title>Complete genome sequence of Corynebacterium casei LMG S-19264T (=DSM 44701T), isolated from a smear-ripened cheese.</title>
        <authorList>
            <consortium name="US DOE Joint Genome Institute (JGI-PGF)"/>
            <person name="Walter F."/>
            <person name="Albersmeier A."/>
            <person name="Kalinowski J."/>
            <person name="Ruckert C."/>
        </authorList>
    </citation>
    <scope>NUCLEOTIDE SEQUENCE</scope>
    <source>
        <strain evidence="1">JCM 5069</strain>
    </source>
</reference>
<evidence type="ECO:0000313" key="2">
    <source>
        <dbReference type="Proteomes" id="UP000603708"/>
    </source>
</evidence>
<evidence type="ECO:0008006" key="3">
    <source>
        <dbReference type="Google" id="ProtNLM"/>
    </source>
</evidence>
<gene>
    <name evidence="1" type="ORF">GCM10018793_40570</name>
</gene>
<reference evidence="1" key="2">
    <citation type="submission" date="2020-09" db="EMBL/GenBank/DDBJ databases">
        <authorList>
            <person name="Sun Q."/>
            <person name="Ohkuma M."/>
        </authorList>
    </citation>
    <scope>NUCLEOTIDE SEQUENCE</scope>
    <source>
        <strain evidence="1">JCM 5069</strain>
    </source>
</reference>
<dbReference type="RefSeq" id="WP_189933998.1">
    <property type="nucleotide sequence ID" value="NZ_BNCD01000011.1"/>
</dbReference>
<name>A0A919GBX6_9ACTN</name>
<protein>
    <recommendedName>
        <fullName evidence="3">DUF742 domain-containing protein</fullName>
    </recommendedName>
</protein>
<accession>A0A919GBX6</accession>
<dbReference type="PANTHER" id="PTHR36221:SF1">
    <property type="entry name" value="DUF742 DOMAIN-CONTAINING PROTEIN"/>
    <property type="match status" value="1"/>
</dbReference>
<dbReference type="InterPro" id="IPR007995">
    <property type="entry name" value="DUF742"/>
</dbReference>